<organism evidence="3 4">
    <name type="scientific">Nocardioides gansuensis</name>
    <dbReference type="NCBI Taxonomy" id="2138300"/>
    <lineage>
        <taxon>Bacteria</taxon>
        <taxon>Bacillati</taxon>
        <taxon>Actinomycetota</taxon>
        <taxon>Actinomycetes</taxon>
        <taxon>Propionibacteriales</taxon>
        <taxon>Nocardioidaceae</taxon>
        <taxon>Nocardioides</taxon>
    </lineage>
</organism>
<gene>
    <name evidence="3" type="ORF">DDE18_08945</name>
</gene>
<accession>A0A2T8FCG9</accession>
<dbReference type="InterPro" id="IPR050228">
    <property type="entry name" value="Carboxylesterase_BioH"/>
</dbReference>
<evidence type="ECO:0000259" key="2">
    <source>
        <dbReference type="Pfam" id="PF12697"/>
    </source>
</evidence>
<protein>
    <recommendedName>
        <fullName evidence="2">AB hydrolase-1 domain-containing protein</fullName>
    </recommendedName>
</protein>
<dbReference type="Proteomes" id="UP000246018">
    <property type="component" value="Unassembled WGS sequence"/>
</dbReference>
<feature type="region of interest" description="Disordered" evidence="1">
    <location>
        <begin position="24"/>
        <end position="69"/>
    </location>
</feature>
<evidence type="ECO:0000313" key="4">
    <source>
        <dbReference type="Proteomes" id="UP000246018"/>
    </source>
</evidence>
<evidence type="ECO:0000313" key="3">
    <source>
        <dbReference type="EMBL" id="PVG83404.1"/>
    </source>
</evidence>
<dbReference type="Gene3D" id="3.40.50.1820">
    <property type="entry name" value="alpha/beta hydrolase"/>
    <property type="match status" value="1"/>
</dbReference>
<dbReference type="GO" id="GO:0003824">
    <property type="term" value="F:catalytic activity"/>
    <property type="evidence" value="ECO:0007669"/>
    <property type="project" value="UniProtKB-ARBA"/>
</dbReference>
<proteinExistence type="predicted"/>
<feature type="domain" description="AB hydrolase-1" evidence="2">
    <location>
        <begin position="147"/>
        <end position="382"/>
    </location>
</feature>
<dbReference type="AlphaFoldDB" id="A0A2T8FCG9"/>
<dbReference type="InterPro" id="IPR029058">
    <property type="entry name" value="AB_hydrolase_fold"/>
</dbReference>
<dbReference type="OrthoDB" id="63519at2"/>
<dbReference type="EMBL" id="QDGZ01000003">
    <property type="protein sequence ID" value="PVG83404.1"/>
    <property type="molecule type" value="Genomic_DNA"/>
</dbReference>
<sequence length="392" mass="41712">MQGTVRSGSRIQHANCGILRPCSGFPAPDDRDPCQHGAVPLSARSLRRRKPNTQANSPILKQDAPREAASLPRFGPMARAMSRLARDPRSGIVGASTDAGSAFGPTRGWASLVPRSAEVPMEAVKSSVVSPDGTEIAFWMSGDGPPLVLVHGAPADHTRWRPLLPYLEQRVTVVAIDRRGRGASGDAEAYRLQREFEDVAAVVDAIAGERGEPVDVYGHSHGGIVAYGAATLTPNIRKLVLYEGWPVPDPSIYALPPDLMARMDQLLGAGDRDGVIQVLFRAVEDISDEDMASLRAAPSWAGRVAAAHTLPREIAGETQARVEPEQAATIRASVLLVTGETSTDPAAAQVGAIAAALGNARHLELPGQQHVADVLEPETFAQHLLEFLHGQP</sequence>
<comment type="caution">
    <text evidence="3">The sequence shown here is derived from an EMBL/GenBank/DDBJ whole genome shotgun (WGS) entry which is preliminary data.</text>
</comment>
<dbReference type="PANTHER" id="PTHR43194:SF2">
    <property type="entry name" value="PEROXISOMAL MEMBRANE PROTEIN LPX1"/>
    <property type="match status" value="1"/>
</dbReference>
<dbReference type="SUPFAM" id="SSF53474">
    <property type="entry name" value="alpha/beta-Hydrolases"/>
    <property type="match status" value="1"/>
</dbReference>
<dbReference type="PANTHER" id="PTHR43194">
    <property type="entry name" value="HYDROLASE ALPHA/BETA FOLD FAMILY"/>
    <property type="match status" value="1"/>
</dbReference>
<reference evidence="3 4" key="1">
    <citation type="submission" date="2018-04" db="EMBL/GenBank/DDBJ databases">
        <title>Genome of Nocardioides gansuensis WSJ-1.</title>
        <authorList>
            <person name="Wu S."/>
            <person name="Wang G."/>
        </authorList>
    </citation>
    <scope>NUCLEOTIDE SEQUENCE [LARGE SCALE GENOMIC DNA]</scope>
    <source>
        <strain evidence="3 4">WSJ-1</strain>
    </source>
</reference>
<dbReference type="InterPro" id="IPR000073">
    <property type="entry name" value="AB_hydrolase_1"/>
</dbReference>
<evidence type="ECO:0000256" key="1">
    <source>
        <dbReference type="SAM" id="MobiDB-lite"/>
    </source>
</evidence>
<dbReference type="Pfam" id="PF12697">
    <property type="entry name" value="Abhydrolase_6"/>
    <property type="match status" value="1"/>
</dbReference>
<name>A0A2T8FCG9_9ACTN</name>
<keyword evidence="4" id="KW-1185">Reference proteome</keyword>